<keyword evidence="4" id="KW-1185">Reference proteome</keyword>
<protein>
    <submittedName>
        <fullName evidence="3">N-acetylglucosamine-1-phosphodiester alpha-N-acetylglucosaminidase-like protein</fullName>
    </submittedName>
</protein>
<feature type="signal peptide" evidence="2">
    <location>
        <begin position="1"/>
        <end position="24"/>
    </location>
</feature>
<sequence>MAAASVKCPCVWLLLWLCVRLSETENTRVSKGPMTSCCHPLTHGPSTLLSETVSPSSLTTPSWAAQQPQPRLPLASHMAVVHDHEGAVSVLGRRAGQRGMNQRARGGGPAKAAGCLCAQSRLRPDAVGERYLSQEDVLNQSNPFVQLVSGVVWLLRNGEVYINQSLKAGCDKTQETGQFRTFVDVVSARRAVGHDTQGRLILFQIDGKTGQRGRVPSTYVVVSSLSSYPSLMNVYQTTEWRWQQVSTICAFTWRSRASDFWPDTSACVGGDAANVRRAGRGAHFSADALVCQPRPHGSHGVCTAVSASRVSTATAATRPAPALTAAPATPSTDAAAARHGFRGNTCEQVPYVTRRRKAVAYNAARDPTTHPSHRRSWLIVTLTLAFLLSASLLVHLVRACRGSVAAGFPEHRDYSLVPLTDINGAASRAEGDAGKSGKVGFELDDSD</sequence>
<dbReference type="EMBL" id="BRZM01000016">
    <property type="protein sequence ID" value="GLD53261.1"/>
    <property type="molecule type" value="Genomic_DNA"/>
</dbReference>
<evidence type="ECO:0000313" key="3">
    <source>
        <dbReference type="EMBL" id="GLD53261.1"/>
    </source>
</evidence>
<evidence type="ECO:0000256" key="1">
    <source>
        <dbReference type="SAM" id="MobiDB-lite"/>
    </source>
</evidence>
<proteinExistence type="predicted"/>
<gene>
    <name evidence="3" type="ORF">AKAME5_000604100</name>
</gene>
<dbReference type="AlphaFoldDB" id="A0AAD3MGC0"/>
<accession>A0AAD3MGC0</accession>
<dbReference type="GO" id="GO:0033299">
    <property type="term" value="P:secretion of lysosomal enzymes"/>
    <property type="evidence" value="ECO:0007669"/>
    <property type="project" value="TreeGrafter"/>
</dbReference>
<name>A0AAD3MGC0_LATJO</name>
<organism evidence="3 4">
    <name type="scientific">Lates japonicus</name>
    <name type="common">Japanese lates</name>
    <dbReference type="NCBI Taxonomy" id="270547"/>
    <lineage>
        <taxon>Eukaryota</taxon>
        <taxon>Metazoa</taxon>
        <taxon>Chordata</taxon>
        <taxon>Craniata</taxon>
        <taxon>Vertebrata</taxon>
        <taxon>Euteleostomi</taxon>
        <taxon>Actinopterygii</taxon>
        <taxon>Neopterygii</taxon>
        <taxon>Teleostei</taxon>
        <taxon>Neoteleostei</taxon>
        <taxon>Acanthomorphata</taxon>
        <taxon>Carangaria</taxon>
        <taxon>Carangaria incertae sedis</taxon>
        <taxon>Centropomidae</taxon>
        <taxon>Lates</taxon>
    </lineage>
</organism>
<feature type="region of interest" description="Disordered" evidence="1">
    <location>
        <begin position="428"/>
        <end position="447"/>
    </location>
</feature>
<comment type="caution">
    <text evidence="3">The sequence shown here is derived from an EMBL/GenBank/DDBJ whole genome shotgun (WGS) entry which is preliminary data.</text>
</comment>
<evidence type="ECO:0000256" key="2">
    <source>
        <dbReference type="SAM" id="SignalP"/>
    </source>
</evidence>
<keyword evidence="2" id="KW-0732">Signal</keyword>
<feature type="chain" id="PRO_5042112233" evidence="2">
    <location>
        <begin position="25"/>
        <end position="447"/>
    </location>
</feature>
<evidence type="ECO:0000313" key="4">
    <source>
        <dbReference type="Proteomes" id="UP001279410"/>
    </source>
</evidence>
<dbReference type="PANTHER" id="PTHR40446:SF2">
    <property type="entry name" value="N-ACETYLGLUCOSAMINE-1-PHOSPHODIESTER ALPHA-N-ACETYLGLUCOSAMINIDASE"/>
    <property type="match status" value="1"/>
</dbReference>
<dbReference type="PANTHER" id="PTHR40446">
    <property type="entry name" value="N-ACETYLGLUCOSAMINE-1-PHOSPHODIESTER ALPHA-N-ACETYLGLUCOSAMINIDASE"/>
    <property type="match status" value="1"/>
</dbReference>
<reference evidence="3" key="1">
    <citation type="submission" date="2022-08" db="EMBL/GenBank/DDBJ databases">
        <title>Genome sequencing of akame (Lates japonicus).</title>
        <authorList>
            <person name="Hashiguchi Y."/>
            <person name="Takahashi H."/>
        </authorList>
    </citation>
    <scope>NUCLEOTIDE SEQUENCE</scope>
    <source>
        <strain evidence="3">Kochi</strain>
    </source>
</reference>
<dbReference type="Proteomes" id="UP001279410">
    <property type="component" value="Unassembled WGS sequence"/>
</dbReference>